<proteinExistence type="predicted"/>
<feature type="transmembrane region" description="Helical" evidence="1">
    <location>
        <begin position="148"/>
        <end position="173"/>
    </location>
</feature>
<keyword evidence="1" id="KW-0472">Membrane</keyword>
<gene>
    <name evidence="2" type="ORF">D9758_000078</name>
</gene>
<feature type="transmembrane region" description="Helical" evidence="1">
    <location>
        <begin position="233"/>
        <end position="250"/>
    </location>
</feature>
<keyword evidence="1" id="KW-1133">Transmembrane helix</keyword>
<comment type="caution">
    <text evidence="2">The sequence shown here is derived from an EMBL/GenBank/DDBJ whole genome shotgun (WGS) entry which is preliminary data.</text>
</comment>
<protein>
    <submittedName>
        <fullName evidence="2">Uncharacterized protein</fullName>
    </submittedName>
</protein>
<dbReference type="Proteomes" id="UP000559256">
    <property type="component" value="Unassembled WGS sequence"/>
</dbReference>
<organism evidence="2 3">
    <name type="scientific">Tetrapyrgos nigripes</name>
    <dbReference type="NCBI Taxonomy" id="182062"/>
    <lineage>
        <taxon>Eukaryota</taxon>
        <taxon>Fungi</taxon>
        <taxon>Dikarya</taxon>
        <taxon>Basidiomycota</taxon>
        <taxon>Agaricomycotina</taxon>
        <taxon>Agaricomycetes</taxon>
        <taxon>Agaricomycetidae</taxon>
        <taxon>Agaricales</taxon>
        <taxon>Marasmiineae</taxon>
        <taxon>Marasmiaceae</taxon>
        <taxon>Tetrapyrgos</taxon>
    </lineage>
</organism>
<evidence type="ECO:0000313" key="2">
    <source>
        <dbReference type="EMBL" id="KAF5374777.1"/>
    </source>
</evidence>
<dbReference type="EMBL" id="JAACJM010000001">
    <property type="protein sequence ID" value="KAF5374777.1"/>
    <property type="molecule type" value="Genomic_DNA"/>
</dbReference>
<reference evidence="2 3" key="1">
    <citation type="journal article" date="2020" name="ISME J.">
        <title>Uncovering the hidden diversity of litter-decomposition mechanisms in mushroom-forming fungi.</title>
        <authorList>
            <person name="Floudas D."/>
            <person name="Bentzer J."/>
            <person name="Ahren D."/>
            <person name="Johansson T."/>
            <person name="Persson P."/>
            <person name="Tunlid A."/>
        </authorList>
    </citation>
    <scope>NUCLEOTIDE SEQUENCE [LARGE SCALE GENOMIC DNA]</scope>
    <source>
        <strain evidence="2 3">CBS 291.85</strain>
    </source>
</reference>
<feature type="transmembrane region" description="Helical" evidence="1">
    <location>
        <begin position="116"/>
        <end position="136"/>
    </location>
</feature>
<feature type="transmembrane region" description="Helical" evidence="1">
    <location>
        <begin position="270"/>
        <end position="290"/>
    </location>
</feature>
<sequence length="367" mass="40802">MTDKSLTAAKLSSASDKLLQDSAAAVSGSIFWGAYIILMFIALRNLEVFNQRRKEELTQARLWLIATITLMFLMSTTLWALDLASAIQQIQIELISTDGTFSSRVGKFSNMMNTRYFAQTVMFTAEIIIGDAVVVWRACALWHWNRILLSVAGVLLFSASALLTFFVGCIGYTGWHFSSHESPVCDHAQLATYVISLATNAWATGWVTYTAWKFYRFGVESGLPPQKTGSKGYQTLILIMESGWIYLLIWVSKSFTYLPLHGSPHFASGILNSIGNQIAGLYPTILIILVHQKRPVWGSPDYSHQLNLGTIQVTTHARNDLESRVEFAPRASQTLSGQLVQEQEHRKSLPVIAHSVASSSVENIRSS</sequence>
<feature type="transmembrane region" description="Helical" evidence="1">
    <location>
        <begin position="193"/>
        <end position="212"/>
    </location>
</feature>
<dbReference type="AlphaFoldDB" id="A0A8H5H176"/>
<feature type="transmembrane region" description="Helical" evidence="1">
    <location>
        <begin position="62"/>
        <end position="81"/>
    </location>
</feature>
<dbReference type="OrthoDB" id="2744793at2759"/>
<accession>A0A8H5H176</accession>
<keyword evidence="1" id="KW-0812">Transmembrane</keyword>
<name>A0A8H5H176_9AGAR</name>
<evidence type="ECO:0000313" key="3">
    <source>
        <dbReference type="Proteomes" id="UP000559256"/>
    </source>
</evidence>
<keyword evidence="3" id="KW-1185">Reference proteome</keyword>
<evidence type="ECO:0000256" key="1">
    <source>
        <dbReference type="SAM" id="Phobius"/>
    </source>
</evidence>
<feature type="transmembrane region" description="Helical" evidence="1">
    <location>
        <begin position="22"/>
        <end position="41"/>
    </location>
</feature>